<dbReference type="GO" id="GO:0005884">
    <property type="term" value="C:actin filament"/>
    <property type="evidence" value="ECO:0007669"/>
    <property type="project" value="TreeGrafter"/>
</dbReference>
<feature type="compositionally biased region" description="Pro residues" evidence="1">
    <location>
        <begin position="366"/>
        <end position="380"/>
    </location>
</feature>
<dbReference type="PRINTS" id="PR01217">
    <property type="entry name" value="PRICHEXTENSN"/>
</dbReference>
<feature type="compositionally biased region" description="Basic and acidic residues" evidence="1">
    <location>
        <begin position="381"/>
        <end position="426"/>
    </location>
</feature>
<feature type="region of interest" description="Disordered" evidence="1">
    <location>
        <begin position="63"/>
        <end position="440"/>
    </location>
</feature>
<feature type="compositionally biased region" description="Basic and acidic residues" evidence="1">
    <location>
        <begin position="63"/>
        <end position="72"/>
    </location>
</feature>
<accession>A0A9P4NJ71</accession>
<feature type="domain" description="DUF8035" evidence="2">
    <location>
        <begin position="574"/>
        <end position="627"/>
    </location>
</feature>
<gene>
    <name evidence="3" type="ORF">EJ08DRAFT_652516</name>
</gene>
<feature type="compositionally biased region" description="Basic and acidic residues" evidence="1">
    <location>
        <begin position="341"/>
        <end position="364"/>
    </location>
</feature>
<protein>
    <recommendedName>
        <fullName evidence="2">DUF8035 domain-containing protein</fullName>
    </recommendedName>
</protein>
<feature type="compositionally biased region" description="Low complexity" evidence="1">
    <location>
        <begin position="428"/>
        <end position="437"/>
    </location>
</feature>
<dbReference type="EMBL" id="MU007077">
    <property type="protein sequence ID" value="KAF2423756.1"/>
    <property type="molecule type" value="Genomic_DNA"/>
</dbReference>
<feature type="compositionally biased region" description="Basic and acidic residues" evidence="1">
    <location>
        <begin position="87"/>
        <end position="104"/>
    </location>
</feature>
<feature type="region of interest" description="Disordered" evidence="1">
    <location>
        <begin position="518"/>
        <end position="548"/>
    </location>
</feature>
<sequence>MSRRYPVADVYEERESDVYRNGRRATTREYEELDVDITRSRQPDFLREDYGRTTAGALVVAERRGVDFERNSRRGSPTRSVHSVRPRTREVEKEEIIIREERSERPRRRERSQSRDVSVRRSERPTRPRGSEREEIDINITHEESTERPRPRPREVERDEISIRRSETERAPPPPRPREVAREEVIFRRGEGERRPRPREVEKEEIIIRHDESTRGPPPRREIEREEIKITHQHDDHRSSRGRDRSSSRERISIRERSRPAPRERSLPPKLVARETEEFVIRRRRPPSPSPSPSPPRRKVETDTIVIKRTERSPTPPPPPPPEPELPPPPPVLQPIYRPPIHQEIHQEIITHHRHIDHGVERARSPTPPPPPPAREPTPPRAKEETLEIDIHRSGRDGGKSYHEDIEIDIDRKGHRDRSRSRDRQIARPRSMSAPRSRYYDDEIEAEAEYYNRKAMERSFPGEAHNGATKDWAIVDVPPGTERVKMDGAGGGSQEISWQRYNGVRRSKFITGDREYDMPFGDRERAHAPAPLPPPPAPAPAPPPPAPVEDTRVSITINEDRRVAAPAKHRPAADMWTEVTKDLVLREAIEEMGYDYEETEYFFYVMEYLRYEDVLQLVEISDEIRHARRRRLREIEWEREEISTRRPVEDRYYEREVIIDGARRRH</sequence>
<feature type="compositionally biased region" description="Pro residues" evidence="1">
    <location>
        <begin position="314"/>
        <end position="333"/>
    </location>
</feature>
<dbReference type="OrthoDB" id="5410752at2759"/>
<evidence type="ECO:0000313" key="3">
    <source>
        <dbReference type="EMBL" id="KAF2423756.1"/>
    </source>
</evidence>
<feature type="compositionally biased region" description="Basic and acidic residues" evidence="1">
    <location>
        <begin position="111"/>
        <end position="133"/>
    </location>
</feature>
<dbReference type="AlphaFoldDB" id="A0A9P4NJ71"/>
<organism evidence="3 4">
    <name type="scientific">Tothia fuscella</name>
    <dbReference type="NCBI Taxonomy" id="1048955"/>
    <lineage>
        <taxon>Eukaryota</taxon>
        <taxon>Fungi</taxon>
        <taxon>Dikarya</taxon>
        <taxon>Ascomycota</taxon>
        <taxon>Pezizomycotina</taxon>
        <taxon>Dothideomycetes</taxon>
        <taxon>Pleosporomycetidae</taxon>
        <taxon>Venturiales</taxon>
        <taxon>Cylindrosympodiaceae</taxon>
        <taxon>Tothia</taxon>
    </lineage>
</organism>
<dbReference type="PANTHER" id="PTHR45691:SF6">
    <property type="entry name" value="PROTEIN DIAPHANOUS"/>
    <property type="match status" value="1"/>
</dbReference>
<comment type="caution">
    <text evidence="3">The sequence shown here is derived from an EMBL/GenBank/DDBJ whole genome shotgun (WGS) entry which is preliminary data.</text>
</comment>
<feature type="compositionally biased region" description="Pro residues" evidence="1">
    <location>
        <begin position="530"/>
        <end position="547"/>
    </location>
</feature>
<evidence type="ECO:0000256" key="1">
    <source>
        <dbReference type="SAM" id="MobiDB-lite"/>
    </source>
</evidence>
<feature type="compositionally biased region" description="Basic and acidic residues" evidence="1">
    <location>
        <begin position="518"/>
        <end position="527"/>
    </location>
</feature>
<dbReference type="GO" id="GO:0030041">
    <property type="term" value="P:actin filament polymerization"/>
    <property type="evidence" value="ECO:0007669"/>
    <property type="project" value="TreeGrafter"/>
</dbReference>
<evidence type="ECO:0000259" key="2">
    <source>
        <dbReference type="Pfam" id="PF26118"/>
    </source>
</evidence>
<feature type="compositionally biased region" description="Basic and acidic residues" evidence="1">
    <location>
        <begin position="140"/>
        <end position="281"/>
    </location>
</feature>
<reference evidence="3" key="1">
    <citation type="journal article" date="2020" name="Stud. Mycol.">
        <title>101 Dothideomycetes genomes: a test case for predicting lifestyles and emergence of pathogens.</title>
        <authorList>
            <person name="Haridas S."/>
            <person name="Albert R."/>
            <person name="Binder M."/>
            <person name="Bloem J."/>
            <person name="Labutti K."/>
            <person name="Salamov A."/>
            <person name="Andreopoulos B."/>
            <person name="Baker S."/>
            <person name="Barry K."/>
            <person name="Bills G."/>
            <person name="Bluhm B."/>
            <person name="Cannon C."/>
            <person name="Castanera R."/>
            <person name="Culley D."/>
            <person name="Daum C."/>
            <person name="Ezra D."/>
            <person name="Gonzalez J."/>
            <person name="Henrissat B."/>
            <person name="Kuo A."/>
            <person name="Liang C."/>
            <person name="Lipzen A."/>
            <person name="Lutzoni F."/>
            <person name="Magnuson J."/>
            <person name="Mondo S."/>
            <person name="Nolan M."/>
            <person name="Ohm R."/>
            <person name="Pangilinan J."/>
            <person name="Park H.-J."/>
            <person name="Ramirez L."/>
            <person name="Alfaro M."/>
            <person name="Sun H."/>
            <person name="Tritt A."/>
            <person name="Yoshinaga Y."/>
            <person name="Zwiers L.-H."/>
            <person name="Turgeon B."/>
            <person name="Goodwin S."/>
            <person name="Spatafora J."/>
            <person name="Crous P."/>
            <person name="Grigoriev I."/>
        </authorList>
    </citation>
    <scope>NUCLEOTIDE SEQUENCE</scope>
    <source>
        <strain evidence="3">CBS 130266</strain>
    </source>
</reference>
<name>A0A9P4NJ71_9PEZI</name>
<dbReference type="Pfam" id="PF26118">
    <property type="entry name" value="DUF8035"/>
    <property type="match status" value="1"/>
</dbReference>
<dbReference type="InterPro" id="IPR058348">
    <property type="entry name" value="DUF8035"/>
</dbReference>
<keyword evidence="4" id="KW-1185">Reference proteome</keyword>
<dbReference type="PANTHER" id="PTHR45691">
    <property type="entry name" value="PROTEIN DIAPHANOUS"/>
    <property type="match status" value="1"/>
</dbReference>
<proteinExistence type="predicted"/>
<evidence type="ECO:0000313" key="4">
    <source>
        <dbReference type="Proteomes" id="UP000800235"/>
    </source>
</evidence>
<dbReference type="Proteomes" id="UP000800235">
    <property type="component" value="Unassembled WGS sequence"/>
</dbReference>
<dbReference type="InterPro" id="IPR051412">
    <property type="entry name" value="Formin_Homology_Diaphanous_sf"/>
</dbReference>
<feature type="compositionally biased region" description="Basic and acidic residues" evidence="1">
    <location>
        <begin position="298"/>
        <end position="312"/>
    </location>
</feature>